<evidence type="ECO:0000256" key="4">
    <source>
        <dbReference type="ARBA" id="ARBA00022963"/>
    </source>
</evidence>
<comment type="pathway">
    <text evidence="1">Lipid metabolism; fatty acid beta-oxidation.</text>
</comment>
<dbReference type="Gene3D" id="1.10.1040.50">
    <property type="match status" value="1"/>
</dbReference>
<evidence type="ECO:0000256" key="1">
    <source>
        <dbReference type="ARBA" id="ARBA00005005"/>
    </source>
</evidence>
<dbReference type="Proteomes" id="UP000549457">
    <property type="component" value="Unassembled WGS sequence"/>
</dbReference>
<evidence type="ECO:0000313" key="14">
    <source>
        <dbReference type="Proteomes" id="UP000549457"/>
    </source>
</evidence>
<keyword evidence="3" id="KW-0276">Fatty acid metabolism</keyword>
<dbReference type="InterPro" id="IPR050136">
    <property type="entry name" value="FA_oxidation_alpha_subunit"/>
</dbReference>
<dbReference type="CDD" id="cd06558">
    <property type="entry name" value="crotonase-like"/>
    <property type="match status" value="1"/>
</dbReference>
<dbReference type="SUPFAM" id="SSF48179">
    <property type="entry name" value="6-phosphogluconate dehydrogenase C-terminal domain-like"/>
    <property type="match status" value="2"/>
</dbReference>
<protein>
    <submittedName>
        <fullName evidence="13">3-hydroxyacyl-CoA dehydrogenase/enoyl-CoA hydratase/3-hydroxybutyryl-CoA epimerase</fullName>
        <ecNumber evidence="13">1.1.1.35</ecNumber>
        <ecNumber evidence="13">4.2.1.17</ecNumber>
        <ecNumber evidence="13">5.1.2.3</ecNumber>
    </submittedName>
</protein>
<keyword evidence="8 13" id="KW-0456">Lyase</keyword>
<comment type="catalytic activity">
    <reaction evidence="10">
        <text>a (3S)-3-hydroxyacyl-CoA + NAD(+) = a 3-oxoacyl-CoA + NADH + H(+)</text>
        <dbReference type="Rhea" id="RHEA:22432"/>
        <dbReference type="ChEBI" id="CHEBI:15378"/>
        <dbReference type="ChEBI" id="CHEBI:57318"/>
        <dbReference type="ChEBI" id="CHEBI:57540"/>
        <dbReference type="ChEBI" id="CHEBI:57945"/>
        <dbReference type="ChEBI" id="CHEBI:90726"/>
        <dbReference type="EC" id="1.1.1.35"/>
    </reaction>
</comment>
<keyword evidence="6" id="KW-0520">NAD</keyword>
<evidence type="ECO:0000313" key="13">
    <source>
        <dbReference type="EMBL" id="MBB5223096.1"/>
    </source>
</evidence>
<evidence type="ECO:0000256" key="2">
    <source>
        <dbReference type="ARBA" id="ARBA00007005"/>
    </source>
</evidence>
<dbReference type="InterPro" id="IPR036291">
    <property type="entry name" value="NAD(P)-bd_dom_sf"/>
</dbReference>
<evidence type="ECO:0000259" key="11">
    <source>
        <dbReference type="Pfam" id="PF00725"/>
    </source>
</evidence>
<dbReference type="EC" id="4.2.1.17" evidence="13"/>
<evidence type="ECO:0000256" key="7">
    <source>
        <dbReference type="ARBA" id="ARBA00023098"/>
    </source>
</evidence>
<evidence type="ECO:0000256" key="6">
    <source>
        <dbReference type="ARBA" id="ARBA00023027"/>
    </source>
</evidence>
<evidence type="ECO:0000256" key="10">
    <source>
        <dbReference type="ARBA" id="ARBA00049556"/>
    </source>
</evidence>
<keyword evidence="5 13" id="KW-0560">Oxidoreductase</keyword>
<organism evidence="13 14">
    <name type="scientific">Amaricoccus macauensis</name>
    <dbReference type="NCBI Taxonomy" id="57001"/>
    <lineage>
        <taxon>Bacteria</taxon>
        <taxon>Pseudomonadati</taxon>
        <taxon>Pseudomonadota</taxon>
        <taxon>Alphaproteobacteria</taxon>
        <taxon>Rhodobacterales</taxon>
        <taxon>Paracoccaceae</taxon>
        <taxon>Amaricoccus</taxon>
    </lineage>
</organism>
<dbReference type="SUPFAM" id="SSF51735">
    <property type="entry name" value="NAD(P)-binding Rossmann-fold domains"/>
    <property type="match status" value="1"/>
</dbReference>
<dbReference type="FunFam" id="3.40.50.720:FF:000009">
    <property type="entry name" value="Fatty oxidation complex, alpha subunit"/>
    <property type="match status" value="1"/>
</dbReference>
<keyword evidence="4" id="KW-0442">Lipid degradation</keyword>
<reference evidence="13 14" key="1">
    <citation type="submission" date="2020-08" db="EMBL/GenBank/DDBJ databases">
        <title>Genomic Encyclopedia of Type Strains, Phase IV (KMG-IV): sequencing the most valuable type-strain genomes for metagenomic binning, comparative biology and taxonomic classification.</title>
        <authorList>
            <person name="Goeker M."/>
        </authorList>
    </citation>
    <scope>NUCLEOTIDE SEQUENCE [LARGE SCALE GENOMIC DNA]</scope>
    <source>
        <strain evidence="13 14">DSM 101730</strain>
    </source>
</reference>
<dbReference type="EC" id="1.1.1.35" evidence="13"/>
<keyword evidence="14" id="KW-1185">Reference proteome</keyword>
<dbReference type="GO" id="GO:0006635">
    <property type="term" value="P:fatty acid beta-oxidation"/>
    <property type="evidence" value="ECO:0007669"/>
    <property type="project" value="UniProtKB-UniPathway"/>
</dbReference>
<feature type="domain" description="3-hydroxyacyl-CoA dehydrogenase NAD binding" evidence="12">
    <location>
        <begin position="317"/>
        <end position="495"/>
    </location>
</feature>
<keyword evidence="7" id="KW-0443">Lipid metabolism</keyword>
<dbReference type="GO" id="GO:0004300">
    <property type="term" value="F:enoyl-CoA hydratase activity"/>
    <property type="evidence" value="ECO:0007669"/>
    <property type="project" value="UniProtKB-EC"/>
</dbReference>
<dbReference type="GO" id="GO:0008692">
    <property type="term" value="F:3-hydroxybutyryl-CoA epimerase activity"/>
    <property type="evidence" value="ECO:0007669"/>
    <property type="project" value="UniProtKB-EC"/>
</dbReference>
<dbReference type="Pfam" id="PF00378">
    <property type="entry name" value="ECH_1"/>
    <property type="match status" value="1"/>
</dbReference>
<dbReference type="Gene3D" id="3.90.226.10">
    <property type="entry name" value="2-enoyl-CoA Hydratase, Chain A, domain 1"/>
    <property type="match status" value="1"/>
</dbReference>
<dbReference type="AlphaFoldDB" id="A0A840STD9"/>
<accession>A0A840STD9</accession>
<evidence type="ECO:0000259" key="12">
    <source>
        <dbReference type="Pfam" id="PF02737"/>
    </source>
</evidence>
<evidence type="ECO:0000256" key="9">
    <source>
        <dbReference type="ARBA" id="ARBA00023268"/>
    </source>
</evidence>
<name>A0A840STD9_9RHOB</name>
<dbReference type="GO" id="GO:0016509">
    <property type="term" value="F:long-chain (3S)-3-hydroxyacyl-CoA dehydrogenase (NAD+) activity"/>
    <property type="evidence" value="ECO:0007669"/>
    <property type="project" value="TreeGrafter"/>
</dbReference>
<dbReference type="SUPFAM" id="SSF52096">
    <property type="entry name" value="ClpP/crotonase"/>
    <property type="match status" value="1"/>
</dbReference>
<dbReference type="PANTHER" id="PTHR43612:SF3">
    <property type="entry name" value="TRIFUNCTIONAL ENZYME SUBUNIT ALPHA, MITOCHONDRIAL"/>
    <property type="match status" value="1"/>
</dbReference>
<evidence type="ECO:0000256" key="8">
    <source>
        <dbReference type="ARBA" id="ARBA00023239"/>
    </source>
</evidence>
<dbReference type="Pfam" id="PF00725">
    <property type="entry name" value="3HCDH"/>
    <property type="match status" value="1"/>
</dbReference>
<gene>
    <name evidence="13" type="ORF">HNP73_003043</name>
</gene>
<dbReference type="Gene3D" id="3.40.50.720">
    <property type="entry name" value="NAD(P)-binding Rossmann-like Domain"/>
    <property type="match status" value="1"/>
</dbReference>
<comment type="caution">
    <text evidence="13">The sequence shown here is derived from an EMBL/GenBank/DDBJ whole genome shotgun (WGS) entry which is preliminary data.</text>
</comment>
<dbReference type="InterPro" id="IPR001753">
    <property type="entry name" value="Enoyl-CoA_hydra/iso"/>
</dbReference>
<proteinExistence type="inferred from homology"/>
<dbReference type="RefSeq" id="WP_184151349.1">
    <property type="nucleotide sequence ID" value="NZ_JACHFM010000003.1"/>
</dbReference>
<keyword evidence="13" id="KW-0413">Isomerase</keyword>
<dbReference type="Pfam" id="PF02737">
    <property type="entry name" value="3HCDH_N"/>
    <property type="match status" value="1"/>
</dbReference>
<dbReference type="EC" id="5.1.2.3" evidence="13"/>
<feature type="domain" description="3-hydroxyacyl-CoA dehydrogenase C-terminal" evidence="11">
    <location>
        <begin position="498"/>
        <end position="594"/>
    </location>
</feature>
<dbReference type="InterPro" id="IPR008927">
    <property type="entry name" value="6-PGluconate_DH-like_C_sf"/>
</dbReference>
<dbReference type="InterPro" id="IPR029045">
    <property type="entry name" value="ClpP/crotonase-like_dom_sf"/>
</dbReference>
<dbReference type="EMBL" id="JACHFM010000003">
    <property type="protein sequence ID" value="MBB5223096.1"/>
    <property type="molecule type" value="Genomic_DNA"/>
</dbReference>
<dbReference type="UniPathway" id="UPA00659"/>
<evidence type="ECO:0000256" key="5">
    <source>
        <dbReference type="ARBA" id="ARBA00023002"/>
    </source>
</evidence>
<dbReference type="InterPro" id="IPR006108">
    <property type="entry name" value="3HC_DH_C"/>
</dbReference>
<dbReference type="GO" id="GO:0070403">
    <property type="term" value="F:NAD+ binding"/>
    <property type="evidence" value="ECO:0007669"/>
    <property type="project" value="InterPro"/>
</dbReference>
<comment type="similarity">
    <text evidence="2">In the central section; belongs to the 3-hydroxyacyl-CoA dehydrogenase family.</text>
</comment>
<keyword evidence="9" id="KW-0511">Multifunctional enzyme</keyword>
<dbReference type="PANTHER" id="PTHR43612">
    <property type="entry name" value="TRIFUNCTIONAL ENZYME SUBUNIT ALPHA"/>
    <property type="match status" value="1"/>
</dbReference>
<sequence length="711" mass="75922">MSGEPVSLTVESDGVATLLWEPQGPMNVFSEAALASFDAAVGRIASDPVIVGAIVASSGRAFHAGADLDFVMELFDRSPQQVWAFLEAVMTSFRRLETCGKPVVAAINGHALGGGFEMALACHGRVVADDPAIRLGLPESAIGLMPGFGGTQRLPRLIEYRSAVRDMVKGRTWSPRDALALGAVDEVVAPDALRETARKRVLERLGNKTGATQPWDRRGTISPAADPGFAGFFTEFNAAQTRANWGNRPAERLVAEAVYHGLQMPIDPALRLEARRFVELSRIPATRAVLRTSFFAVKDARALRRRPVTPPVVIFRKIGVIGGGLMGGGIAYQAAKAGLSVVLIEIDAAAAARGVGYSERLLDRAVDQGSATEADRADHLARITPTTDYAALADCDLVIEAVHENADLKHRILAQAEAVMRPDAILASNTSTIPIGQLARPLRRKDRLLGLHFFSPVERMALLEIIDGPETSETTLAAGFDLAKVLGKTPVAVNDGRGFFTSRVVVGYILEGMALLGEGVAAPLVESAGRRAGMPMGPLRLGDMIGLDIIEQIEAQTEADLGAACLPNPGRKVGQTLIGHDRPGEKRRGAGFYDHADDGPRLWHGLADLFPPASKQPDIDAVAERLMFRQAVETLCCFDDGVLASAADADVASVLGWGFAPHTGGVASYIDQIGSQRLLDYCRAAEMTIGPRFAVPKKLEELARSGIPLRR</sequence>
<dbReference type="InterPro" id="IPR006176">
    <property type="entry name" value="3-OHacyl-CoA_DH_NAD-bd"/>
</dbReference>
<evidence type="ECO:0000256" key="3">
    <source>
        <dbReference type="ARBA" id="ARBA00022832"/>
    </source>
</evidence>